<keyword evidence="3 6" id="KW-0812">Transmembrane</keyword>
<comment type="caution">
    <text evidence="6">Lacks conserved residue(s) required for the propagation of feature annotation.</text>
</comment>
<feature type="transmembrane region" description="Helical" evidence="6">
    <location>
        <begin position="41"/>
        <end position="61"/>
    </location>
</feature>
<comment type="similarity">
    <text evidence="2 6">Belongs to the nematode receptor-like protein srg family.</text>
</comment>
<evidence type="ECO:0000313" key="8">
    <source>
        <dbReference type="Proteomes" id="UP000218231"/>
    </source>
</evidence>
<keyword evidence="8" id="KW-1185">Reference proteome</keyword>
<evidence type="ECO:0000256" key="3">
    <source>
        <dbReference type="ARBA" id="ARBA00022692"/>
    </source>
</evidence>
<dbReference type="GO" id="GO:0007606">
    <property type="term" value="P:sensory perception of chemical stimulus"/>
    <property type="evidence" value="ECO:0007669"/>
    <property type="project" value="UniProtKB-UniRule"/>
</dbReference>
<keyword evidence="4 6" id="KW-1133">Transmembrane helix</keyword>
<dbReference type="GO" id="GO:0004888">
    <property type="term" value="F:transmembrane signaling receptor activity"/>
    <property type="evidence" value="ECO:0007669"/>
    <property type="project" value="InterPro"/>
</dbReference>
<feature type="transmembrane region" description="Helical" evidence="6">
    <location>
        <begin position="81"/>
        <end position="98"/>
    </location>
</feature>
<sequence>MLFTPCLFSWHILFSQSYWSPLDGRGFAMDYTKNITWMSNSRSVMIVSTFTMVMGAIFCVATIHRIRFIPSGAMRIAEKRLILITTVMTTSLLGQFMVATCFQFNRMLWEFRKETYNWLFVMRPFAADISNLAPAWIIHFLDKNIAYNKENSSQNSSKMLVRHANVR</sequence>
<dbReference type="PANTHER" id="PTHR31627:SF43">
    <property type="entry name" value="SERPENTINE RECEPTOR CLASS GAMMA-15"/>
    <property type="match status" value="1"/>
</dbReference>
<accession>A0A2A2KNX4</accession>
<dbReference type="InterPro" id="IPR051119">
    <property type="entry name" value="Nematode_SR-like"/>
</dbReference>
<evidence type="ECO:0000256" key="6">
    <source>
        <dbReference type="RuleBase" id="RU280813"/>
    </source>
</evidence>
<comment type="subcellular location">
    <subcellularLocation>
        <location evidence="1">Membrane</location>
        <topology evidence="1">Multi-pass membrane protein</topology>
    </subcellularLocation>
</comment>
<gene>
    <name evidence="7" type="ORF">WR25_15170</name>
</gene>
<dbReference type="Pfam" id="PF02118">
    <property type="entry name" value="Srg"/>
    <property type="match status" value="1"/>
</dbReference>
<evidence type="ECO:0000256" key="2">
    <source>
        <dbReference type="ARBA" id="ARBA00005692"/>
    </source>
</evidence>
<dbReference type="Proteomes" id="UP000218231">
    <property type="component" value="Unassembled WGS sequence"/>
</dbReference>
<dbReference type="PANTHER" id="PTHR31627">
    <property type="entry name" value="SERPENTINE RECEPTOR CLASS GAMMA-RELATED"/>
    <property type="match status" value="1"/>
</dbReference>
<dbReference type="InterPro" id="IPR000609">
    <property type="entry name" value="7TM_GPCR_serpentine_rcpt_Srg"/>
</dbReference>
<evidence type="ECO:0000256" key="4">
    <source>
        <dbReference type="ARBA" id="ARBA00022989"/>
    </source>
</evidence>
<reference evidence="7 8" key="1">
    <citation type="journal article" date="2017" name="Curr. Biol.">
        <title>Genome architecture and evolution of a unichromosomal asexual nematode.</title>
        <authorList>
            <person name="Fradin H."/>
            <person name="Zegar C."/>
            <person name="Gutwein M."/>
            <person name="Lucas J."/>
            <person name="Kovtun M."/>
            <person name="Corcoran D."/>
            <person name="Baugh L.R."/>
            <person name="Kiontke K."/>
            <person name="Gunsalus K."/>
            <person name="Fitch D.H."/>
            <person name="Piano F."/>
        </authorList>
    </citation>
    <scope>NUCLEOTIDE SEQUENCE [LARGE SCALE GENOMIC DNA]</scope>
    <source>
        <strain evidence="7">PF1309</strain>
    </source>
</reference>
<protein>
    <recommendedName>
        <fullName evidence="6">Serpentine receptor class gamma</fullName>
    </recommendedName>
</protein>
<dbReference type="EMBL" id="LIAE01008046">
    <property type="protein sequence ID" value="PAV75674.1"/>
    <property type="molecule type" value="Genomic_DNA"/>
</dbReference>
<evidence type="ECO:0000313" key="7">
    <source>
        <dbReference type="EMBL" id="PAV75674.1"/>
    </source>
</evidence>
<organism evidence="7 8">
    <name type="scientific">Diploscapter pachys</name>
    <dbReference type="NCBI Taxonomy" id="2018661"/>
    <lineage>
        <taxon>Eukaryota</taxon>
        <taxon>Metazoa</taxon>
        <taxon>Ecdysozoa</taxon>
        <taxon>Nematoda</taxon>
        <taxon>Chromadorea</taxon>
        <taxon>Rhabditida</taxon>
        <taxon>Rhabditina</taxon>
        <taxon>Rhabditomorpha</taxon>
        <taxon>Rhabditoidea</taxon>
        <taxon>Rhabditidae</taxon>
        <taxon>Diploscapter</taxon>
    </lineage>
</organism>
<dbReference type="GO" id="GO:0016020">
    <property type="term" value="C:membrane"/>
    <property type="evidence" value="ECO:0007669"/>
    <property type="project" value="UniProtKB-SubCell"/>
</dbReference>
<feature type="transmembrane region" description="Helical" evidence="6">
    <location>
        <begin position="118"/>
        <end position="141"/>
    </location>
</feature>
<keyword evidence="5 6" id="KW-0472">Membrane</keyword>
<name>A0A2A2KNX4_9BILA</name>
<proteinExistence type="inferred from homology"/>
<evidence type="ECO:0000256" key="1">
    <source>
        <dbReference type="ARBA" id="ARBA00004141"/>
    </source>
</evidence>
<dbReference type="AlphaFoldDB" id="A0A2A2KNX4"/>
<comment type="caution">
    <text evidence="7">The sequence shown here is derived from an EMBL/GenBank/DDBJ whole genome shotgun (WGS) entry which is preliminary data.</text>
</comment>
<evidence type="ECO:0000256" key="5">
    <source>
        <dbReference type="ARBA" id="ARBA00023136"/>
    </source>
</evidence>